<dbReference type="HAMAP" id="MF_00033">
    <property type="entry name" value="MurG"/>
    <property type="match status" value="1"/>
</dbReference>
<evidence type="ECO:0000256" key="10">
    <source>
        <dbReference type="HAMAP-Rule" id="MF_00033"/>
    </source>
</evidence>
<comment type="subcellular location">
    <subcellularLocation>
        <location evidence="10">Cell membrane</location>
        <topology evidence="10">Peripheral membrane protein</topology>
        <orientation evidence="10">Cytoplasmic side</orientation>
    </subcellularLocation>
</comment>
<evidence type="ECO:0000256" key="6">
    <source>
        <dbReference type="ARBA" id="ARBA00022984"/>
    </source>
</evidence>
<dbReference type="CDD" id="cd03785">
    <property type="entry name" value="GT28_MurG"/>
    <property type="match status" value="1"/>
</dbReference>
<evidence type="ECO:0000256" key="8">
    <source>
        <dbReference type="ARBA" id="ARBA00023306"/>
    </source>
</evidence>
<dbReference type="GO" id="GO:0009252">
    <property type="term" value="P:peptidoglycan biosynthetic process"/>
    <property type="evidence" value="ECO:0007669"/>
    <property type="project" value="UniProtKB-UniRule"/>
</dbReference>
<keyword evidence="5 10" id="KW-0133">Cell shape</keyword>
<dbReference type="OrthoDB" id="9808936at2"/>
<evidence type="ECO:0000256" key="9">
    <source>
        <dbReference type="ARBA" id="ARBA00023316"/>
    </source>
</evidence>
<dbReference type="GO" id="GO:0051301">
    <property type="term" value="P:cell division"/>
    <property type="evidence" value="ECO:0007669"/>
    <property type="project" value="UniProtKB-KW"/>
</dbReference>
<dbReference type="PANTHER" id="PTHR21015">
    <property type="entry name" value="UDP-N-ACETYLGLUCOSAMINE--N-ACETYLMURAMYL-(PENTAPEPTIDE) PYROPHOSPHORYL-UNDECAPRENOL N-ACETYLGLUCOSAMINE TRANSFERASE 1"/>
    <property type="match status" value="1"/>
</dbReference>
<feature type="domain" description="Glycosyl transferase family 28 C-terminal" evidence="12">
    <location>
        <begin position="209"/>
        <end position="373"/>
    </location>
</feature>
<dbReference type="GO" id="GO:0050511">
    <property type="term" value="F:undecaprenyldiphospho-muramoylpentapeptide beta-N-acetylglucosaminyltransferase activity"/>
    <property type="evidence" value="ECO:0007669"/>
    <property type="project" value="UniProtKB-UniRule"/>
</dbReference>
<evidence type="ECO:0000256" key="7">
    <source>
        <dbReference type="ARBA" id="ARBA00023136"/>
    </source>
</evidence>
<dbReference type="EC" id="2.4.1.227" evidence="10"/>
<keyword evidence="8 10" id="KW-0131">Cell cycle</keyword>
<comment type="function">
    <text evidence="10">Cell wall formation. Catalyzes the transfer of a GlcNAc subunit on undecaprenyl-pyrophosphoryl-MurNAc-pentapeptide (lipid intermediate I) to form undecaprenyl-pyrophosphoryl-MurNAc-(pentapeptide)GlcNAc (lipid intermediate II).</text>
</comment>
<dbReference type="UniPathway" id="UPA00219"/>
<feature type="binding site" evidence="10">
    <location>
        <position position="216"/>
    </location>
    <ligand>
        <name>UDP-N-acetyl-alpha-D-glucosamine</name>
        <dbReference type="ChEBI" id="CHEBI:57705"/>
    </ligand>
</feature>
<keyword evidence="6 10" id="KW-0573">Peptidoglycan synthesis</keyword>
<comment type="pathway">
    <text evidence="10">Cell wall biogenesis; peptidoglycan biosynthesis.</text>
</comment>
<evidence type="ECO:0000256" key="3">
    <source>
        <dbReference type="ARBA" id="ARBA00022676"/>
    </source>
</evidence>
<dbReference type="InterPro" id="IPR004276">
    <property type="entry name" value="GlycoTrans_28_N"/>
</dbReference>
<protein>
    <recommendedName>
        <fullName evidence="10">UDP-N-acetylglucosamine--N-acetylmuramyl-(pentapeptide) pyrophosphoryl-undecaprenol N-acetylglucosamine transferase</fullName>
        <ecNumber evidence="10">2.4.1.227</ecNumber>
    </recommendedName>
    <alternativeName>
        <fullName evidence="10">Undecaprenyl-PP-MurNAc-pentapeptide-UDPGlcNAc GlcNAc transferase</fullName>
    </alternativeName>
</protein>
<dbReference type="Proteomes" id="UP000321234">
    <property type="component" value="Unassembled WGS sequence"/>
</dbReference>
<feature type="domain" description="Glycosyltransferase family 28 N-terminal" evidence="11">
    <location>
        <begin position="13"/>
        <end position="159"/>
    </location>
</feature>
<feature type="binding site" evidence="10">
    <location>
        <position position="182"/>
    </location>
    <ligand>
        <name>UDP-N-acetyl-alpha-D-glucosamine</name>
        <dbReference type="ChEBI" id="CHEBI:57705"/>
    </ligand>
</feature>
<keyword evidence="9 10" id="KW-0961">Cell wall biogenesis/degradation</keyword>
<keyword evidence="2 10" id="KW-0132">Cell division</keyword>
<reference evidence="13 14" key="1">
    <citation type="submission" date="2019-07" db="EMBL/GenBank/DDBJ databases">
        <title>Quadrisphaera sp. strain DD2A genome sequencing and assembly.</title>
        <authorList>
            <person name="Kim I."/>
        </authorList>
    </citation>
    <scope>NUCLEOTIDE SEQUENCE [LARGE SCALE GENOMIC DNA]</scope>
    <source>
        <strain evidence="13 14">DD2A</strain>
    </source>
</reference>
<name>A0A5C8ZFN2_9ACTN</name>
<keyword evidence="3 10" id="KW-0328">Glycosyltransferase</keyword>
<gene>
    <name evidence="10" type="primary">murG</name>
    <name evidence="13" type="ORF">FMM08_12900</name>
</gene>
<evidence type="ECO:0000259" key="12">
    <source>
        <dbReference type="Pfam" id="PF04101"/>
    </source>
</evidence>
<dbReference type="Pfam" id="PF03033">
    <property type="entry name" value="Glyco_transf_28"/>
    <property type="match status" value="1"/>
</dbReference>
<comment type="similarity">
    <text evidence="10">Belongs to the glycosyltransferase 28 family. MurG subfamily.</text>
</comment>
<sequence length="405" mass="40855">MSAAAAPARPLAVLLAGGGTTGHVSPLLALADCLRRRDPATGVLVLGTNEGLEARLVPARGYELAVVPRVPLPRKPSTALLRLPGRLLSAVRAAERAIVEAGEAVGAPRADVVVGVGGYVAVPAYLAARRMGVPVVVHEANFRPGVANRLGAKLTAHVATTFPGTDLHGRGGTGELTGLPMRTEVTRLDRGARRAEARAAFDLHPDAPTLLVTGGSLGAQRLNTAVVEGAAALLAALPGGGPAPQVLHLTGAGKAVTPSGLPDGAVYRVLEYTDRMDLAYAAADLVLCRAGAGTVCETTAVGLPAVYVPLPIGNGEQRHNAAGAVAAGSALLVDDADVTADWVRGPLRDLLTDADGAHRLAAMTAAAATSSVAAGARDGDERLADLVERAAGRPTPAGRGSGEAR</sequence>
<dbReference type="EMBL" id="VKAC01000007">
    <property type="protein sequence ID" value="TXR55726.1"/>
    <property type="molecule type" value="Genomic_DNA"/>
</dbReference>
<dbReference type="GO" id="GO:0005886">
    <property type="term" value="C:plasma membrane"/>
    <property type="evidence" value="ECO:0007669"/>
    <property type="project" value="UniProtKB-SubCell"/>
</dbReference>
<keyword evidence="7 10" id="KW-0472">Membrane</keyword>
<feature type="binding site" evidence="10">
    <location>
        <position position="317"/>
    </location>
    <ligand>
        <name>UDP-N-acetyl-alpha-D-glucosamine</name>
        <dbReference type="ChEBI" id="CHEBI:57705"/>
    </ligand>
</feature>
<keyword evidence="1 10" id="KW-1003">Cell membrane</keyword>
<feature type="binding site" evidence="10">
    <location>
        <position position="141"/>
    </location>
    <ligand>
        <name>UDP-N-acetyl-alpha-D-glucosamine</name>
        <dbReference type="ChEBI" id="CHEBI:57705"/>
    </ligand>
</feature>
<evidence type="ECO:0000313" key="13">
    <source>
        <dbReference type="EMBL" id="TXR55726.1"/>
    </source>
</evidence>
<dbReference type="InterPro" id="IPR006009">
    <property type="entry name" value="GlcNAc_MurG"/>
</dbReference>
<comment type="catalytic activity">
    <reaction evidence="10">
        <text>di-trans,octa-cis-undecaprenyl diphospho-N-acetyl-alpha-D-muramoyl-L-alanyl-D-glutamyl-meso-2,6-diaminopimeloyl-D-alanyl-D-alanine + UDP-N-acetyl-alpha-D-glucosamine = di-trans,octa-cis-undecaprenyl diphospho-[N-acetyl-alpha-D-glucosaminyl-(1-&gt;4)]-N-acetyl-alpha-D-muramoyl-L-alanyl-D-glutamyl-meso-2,6-diaminopimeloyl-D-alanyl-D-alanine + UDP + H(+)</text>
        <dbReference type="Rhea" id="RHEA:31227"/>
        <dbReference type="ChEBI" id="CHEBI:15378"/>
        <dbReference type="ChEBI" id="CHEBI:57705"/>
        <dbReference type="ChEBI" id="CHEBI:58223"/>
        <dbReference type="ChEBI" id="CHEBI:61387"/>
        <dbReference type="ChEBI" id="CHEBI:61388"/>
        <dbReference type="EC" id="2.4.1.227"/>
    </reaction>
</comment>
<dbReference type="RefSeq" id="WP_147926782.1">
    <property type="nucleotide sequence ID" value="NZ_VKAC01000007.1"/>
</dbReference>
<dbReference type="Gene3D" id="3.40.50.2000">
    <property type="entry name" value="Glycogen Phosphorylase B"/>
    <property type="match status" value="2"/>
</dbReference>
<evidence type="ECO:0000256" key="4">
    <source>
        <dbReference type="ARBA" id="ARBA00022679"/>
    </source>
</evidence>
<dbReference type="SUPFAM" id="SSF53756">
    <property type="entry name" value="UDP-Glycosyltransferase/glycogen phosphorylase"/>
    <property type="match status" value="1"/>
</dbReference>
<dbReference type="GO" id="GO:0051991">
    <property type="term" value="F:UDP-N-acetyl-D-glucosamine:N-acetylmuramoyl-L-alanyl-D-glutamyl-meso-2,6-diaminopimelyl-D-alanyl-D-alanine-diphosphoundecaprenol 4-beta-N-acetylglucosaminlytransferase activity"/>
    <property type="evidence" value="ECO:0007669"/>
    <property type="project" value="RHEA"/>
</dbReference>
<dbReference type="PANTHER" id="PTHR21015:SF22">
    <property type="entry name" value="GLYCOSYLTRANSFERASE"/>
    <property type="match status" value="1"/>
</dbReference>
<dbReference type="Pfam" id="PF04101">
    <property type="entry name" value="Glyco_tran_28_C"/>
    <property type="match status" value="1"/>
</dbReference>
<dbReference type="AlphaFoldDB" id="A0A5C8ZFN2"/>
<evidence type="ECO:0000256" key="2">
    <source>
        <dbReference type="ARBA" id="ARBA00022618"/>
    </source>
</evidence>
<evidence type="ECO:0000259" key="11">
    <source>
        <dbReference type="Pfam" id="PF03033"/>
    </source>
</evidence>
<dbReference type="GO" id="GO:0005975">
    <property type="term" value="P:carbohydrate metabolic process"/>
    <property type="evidence" value="ECO:0007669"/>
    <property type="project" value="InterPro"/>
</dbReference>
<evidence type="ECO:0000313" key="14">
    <source>
        <dbReference type="Proteomes" id="UP000321234"/>
    </source>
</evidence>
<dbReference type="GO" id="GO:0071555">
    <property type="term" value="P:cell wall organization"/>
    <property type="evidence" value="ECO:0007669"/>
    <property type="project" value="UniProtKB-KW"/>
</dbReference>
<keyword evidence="4 10" id="KW-0808">Transferase</keyword>
<comment type="caution">
    <text evidence="10">Lacks conserved residue(s) required for the propagation of feature annotation.</text>
</comment>
<organism evidence="13 14">
    <name type="scientific">Quadrisphaera setariae</name>
    <dbReference type="NCBI Taxonomy" id="2593304"/>
    <lineage>
        <taxon>Bacteria</taxon>
        <taxon>Bacillati</taxon>
        <taxon>Actinomycetota</taxon>
        <taxon>Actinomycetes</taxon>
        <taxon>Kineosporiales</taxon>
        <taxon>Kineosporiaceae</taxon>
        <taxon>Quadrisphaera</taxon>
    </lineage>
</organism>
<keyword evidence="14" id="KW-1185">Reference proteome</keyword>
<evidence type="ECO:0000256" key="5">
    <source>
        <dbReference type="ARBA" id="ARBA00022960"/>
    </source>
</evidence>
<dbReference type="InterPro" id="IPR007235">
    <property type="entry name" value="Glyco_trans_28_C"/>
</dbReference>
<accession>A0A5C8ZFN2</accession>
<evidence type="ECO:0000256" key="1">
    <source>
        <dbReference type="ARBA" id="ARBA00022475"/>
    </source>
</evidence>
<comment type="caution">
    <text evidence="13">The sequence shown here is derived from an EMBL/GenBank/DDBJ whole genome shotgun (WGS) entry which is preliminary data.</text>
</comment>
<dbReference type="GO" id="GO:0008360">
    <property type="term" value="P:regulation of cell shape"/>
    <property type="evidence" value="ECO:0007669"/>
    <property type="project" value="UniProtKB-KW"/>
</dbReference>
<proteinExistence type="inferred from homology"/>